<keyword evidence="2" id="KW-1185">Reference proteome</keyword>
<dbReference type="EMBL" id="VIGI01000002">
    <property type="protein sequence ID" value="KAB8303844.1"/>
    <property type="molecule type" value="Genomic_DNA"/>
</dbReference>
<comment type="caution">
    <text evidence="1">The sequence shown here is derived from an EMBL/GenBank/DDBJ whole genome shotgun (WGS) entry which is preliminary data.</text>
</comment>
<evidence type="ECO:0000313" key="1">
    <source>
        <dbReference type="EMBL" id="KAB8303844.1"/>
    </source>
</evidence>
<gene>
    <name evidence="1" type="ORF">EYC80_005215</name>
</gene>
<proteinExistence type="predicted"/>
<evidence type="ECO:0000313" key="2">
    <source>
        <dbReference type="Proteomes" id="UP000326757"/>
    </source>
</evidence>
<accession>A0A5N6KJ98</accession>
<protein>
    <submittedName>
        <fullName evidence="1">Uncharacterized protein</fullName>
    </submittedName>
</protein>
<dbReference type="Proteomes" id="UP000326757">
    <property type="component" value="Unassembled WGS sequence"/>
</dbReference>
<name>A0A5N6KJ98_MONLA</name>
<reference evidence="1 2" key="1">
    <citation type="submission" date="2019-06" db="EMBL/GenBank/DDBJ databases">
        <title>Genome Sequence of the Brown Rot Fungal Pathogen Monilinia laxa.</title>
        <authorList>
            <person name="De Miccolis Angelini R.M."/>
            <person name="Landi L."/>
            <person name="Abate D."/>
            <person name="Pollastro S."/>
            <person name="Romanazzi G."/>
            <person name="Faretra F."/>
        </authorList>
    </citation>
    <scope>NUCLEOTIDE SEQUENCE [LARGE SCALE GENOMIC DNA]</scope>
    <source>
        <strain evidence="1 2">Mlax316</strain>
    </source>
</reference>
<sequence length="82" mass="9275">MIFVSYPITFDSIVERLIFSDEHLVMGGRLGLSLSLSLSMSMMILDSTLYYVRHWFLKGDTSRGVSSAALVLYDDFQAERSS</sequence>
<dbReference type="AlphaFoldDB" id="A0A5N6KJ98"/>
<organism evidence="1 2">
    <name type="scientific">Monilinia laxa</name>
    <name type="common">Brown rot fungus</name>
    <name type="synonym">Sclerotinia laxa</name>
    <dbReference type="NCBI Taxonomy" id="61186"/>
    <lineage>
        <taxon>Eukaryota</taxon>
        <taxon>Fungi</taxon>
        <taxon>Dikarya</taxon>
        <taxon>Ascomycota</taxon>
        <taxon>Pezizomycotina</taxon>
        <taxon>Leotiomycetes</taxon>
        <taxon>Helotiales</taxon>
        <taxon>Sclerotiniaceae</taxon>
        <taxon>Monilinia</taxon>
    </lineage>
</organism>